<gene>
    <name evidence="6" type="primary">ubiX</name>
    <name evidence="8" type="ORF">ENM11_07850</name>
</gene>
<protein>
    <recommendedName>
        <fullName evidence="6">Flavin prenyltransferase UbiX</fullName>
        <ecNumber evidence="6">2.5.1.129</ecNumber>
    </recommendedName>
</protein>
<comment type="function">
    <text evidence="6">Flavin prenyltransferase that catalyzes the synthesis of the prenylated FMN cofactor (prenyl-FMN) for 4-hydroxy-3-polyprenylbenzoic acid decarboxylase UbiD. The prenyltransferase is metal-independent and links a dimethylallyl moiety from dimethylallyl monophosphate (DMAP) to the flavin N5 and C6 atoms of FMN.</text>
</comment>
<dbReference type="GO" id="GO:0106141">
    <property type="term" value="F:flavin prenyltransferase activity"/>
    <property type="evidence" value="ECO:0007669"/>
    <property type="project" value="UniProtKB-EC"/>
</dbReference>
<name>A0A7C5LDR3_CALS0</name>
<dbReference type="Gene3D" id="3.40.50.1950">
    <property type="entry name" value="Flavin prenyltransferase-like"/>
    <property type="match status" value="1"/>
</dbReference>
<keyword evidence="3 6" id="KW-0288">FMN</keyword>
<dbReference type="AlphaFoldDB" id="A0A7C5LDR3"/>
<accession>A0A7C5LDR3</accession>
<feature type="binding site" evidence="6">
    <location>
        <begin position="11"/>
        <end position="13"/>
    </location>
    <ligand>
        <name>FMN</name>
        <dbReference type="ChEBI" id="CHEBI:58210"/>
    </ligand>
</feature>
<dbReference type="InterPro" id="IPR004507">
    <property type="entry name" value="UbiX-like"/>
</dbReference>
<dbReference type="HAMAP" id="MF_01984">
    <property type="entry name" value="ubiX_pad"/>
    <property type="match status" value="1"/>
</dbReference>
<dbReference type="InterPro" id="IPR003382">
    <property type="entry name" value="Flavoprotein"/>
</dbReference>
<feature type="binding site" evidence="6">
    <location>
        <position position="170"/>
    </location>
    <ligand>
        <name>dimethylallyl phosphate</name>
        <dbReference type="ChEBI" id="CHEBI:88052"/>
    </ligand>
</feature>
<keyword evidence="4 6" id="KW-0808">Transferase</keyword>
<dbReference type="PANTHER" id="PTHR43374:SF1">
    <property type="entry name" value="FLAVIN PRENYLTRANSFERASE PAD1, MITOCHONDRIAL"/>
    <property type="match status" value="1"/>
</dbReference>
<feature type="binding site" evidence="6">
    <location>
        <begin position="89"/>
        <end position="92"/>
    </location>
    <ligand>
        <name>FMN</name>
        <dbReference type="ChEBI" id="CHEBI:58210"/>
    </ligand>
</feature>
<dbReference type="PANTHER" id="PTHR43374">
    <property type="entry name" value="FLAVIN PRENYLTRANSFERASE"/>
    <property type="match status" value="1"/>
</dbReference>
<evidence type="ECO:0000256" key="3">
    <source>
        <dbReference type="ARBA" id="ARBA00022643"/>
    </source>
</evidence>
<evidence type="ECO:0000256" key="6">
    <source>
        <dbReference type="HAMAP-Rule" id="MF_01984"/>
    </source>
</evidence>
<evidence type="ECO:0000256" key="4">
    <source>
        <dbReference type="ARBA" id="ARBA00022679"/>
    </source>
</evidence>
<dbReference type="NCBIfam" id="TIGR00421">
    <property type="entry name" value="ubiX_pad"/>
    <property type="match status" value="1"/>
</dbReference>
<evidence type="ECO:0000313" key="8">
    <source>
        <dbReference type="EMBL" id="HHK69039.1"/>
    </source>
</evidence>
<dbReference type="SUPFAM" id="SSF52507">
    <property type="entry name" value="Homo-oligomeric flavin-containing Cys decarboxylases, HFCD"/>
    <property type="match status" value="1"/>
</dbReference>
<keyword evidence="1 6" id="KW-0637">Prenyltransferase</keyword>
<evidence type="ECO:0000256" key="5">
    <source>
        <dbReference type="ARBA" id="ARBA00060793"/>
    </source>
</evidence>
<dbReference type="Pfam" id="PF02441">
    <property type="entry name" value="Flavoprotein"/>
    <property type="match status" value="1"/>
</dbReference>
<keyword evidence="2 6" id="KW-0285">Flavoprotein</keyword>
<feature type="binding site" evidence="6">
    <location>
        <position position="38"/>
    </location>
    <ligand>
        <name>FMN</name>
        <dbReference type="ChEBI" id="CHEBI:58210"/>
    </ligand>
</feature>
<comment type="caution">
    <text evidence="8">The sequence shown here is derived from an EMBL/GenBank/DDBJ whole genome shotgun (WGS) entry which is preliminary data.</text>
</comment>
<proteinExistence type="inferred from homology"/>
<evidence type="ECO:0000256" key="1">
    <source>
        <dbReference type="ARBA" id="ARBA00022602"/>
    </source>
</evidence>
<comment type="catalytic activity">
    <reaction evidence="6">
        <text>dimethylallyl phosphate + FMNH2 = prenylated FMNH2 + phosphate</text>
        <dbReference type="Rhea" id="RHEA:37743"/>
        <dbReference type="ChEBI" id="CHEBI:43474"/>
        <dbReference type="ChEBI" id="CHEBI:57618"/>
        <dbReference type="ChEBI" id="CHEBI:87467"/>
        <dbReference type="ChEBI" id="CHEBI:88052"/>
        <dbReference type="EC" id="2.5.1.129"/>
    </reaction>
</comment>
<comment type="caution">
    <text evidence="6">Lacks conserved residue(s) required for the propagation of feature annotation.</text>
</comment>
<feature type="domain" description="Flavoprotein" evidence="7">
    <location>
        <begin position="4"/>
        <end position="174"/>
    </location>
</feature>
<dbReference type="GO" id="GO:0016831">
    <property type="term" value="F:carboxy-lyase activity"/>
    <property type="evidence" value="ECO:0007669"/>
    <property type="project" value="TreeGrafter"/>
</dbReference>
<sequence>MNRRILVAMTGASGIIYGIRLLQVLRDTESVETHLIVSHDAEKTIGIETEYTVSYVKSLASYSYEFDDLAAKPSSGSFKLDCMVIIPCSMKTLASIAVGYSDNLITRAAMVTLKEQRKLVLVPRETPLNQIHIVNMLKACRAGAIILPAMPGFYHRPKTVENLVDHVVGKVLDIIGVEHSLYRRWEGLST</sequence>
<feature type="binding site" evidence="6">
    <location>
        <position position="154"/>
    </location>
    <ligand>
        <name>dimethylallyl phosphate</name>
        <dbReference type="ChEBI" id="CHEBI:88052"/>
    </ligand>
</feature>
<dbReference type="EMBL" id="DRWN01000066">
    <property type="protein sequence ID" value="HHK69039.1"/>
    <property type="molecule type" value="Genomic_DNA"/>
</dbReference>
<evidence type="ECO:0000259" key="7">
    <source>
        <dbReference type="Pfam" id="PF02441"/>
    </source>
</evidence>
<reference evidence="8" key="1">
    <citation type="journal article" date="2020" name="mSystems">
        <title>Genome- and Community-Level Interaction Insights into Carbon Utilization and Element Cycling Functions of Hydrothermarchaeota in Hydrothermal Sediment.</title>
        <authorList>
            <person name="Zhou Z."/>
            <person name="Liu Y."/>
            <person name="Xu W."/>
            <person name="Pan J."/>
            <person name="Luo Z.H."/>
            <person name="Li M."/>
        </authorList>
    </citation>
    <scope>NUCLEOTIDE SEQUENCE [LARGE SCALE GENOMIC DNA]</scope>
    <source>
        <strain evidence="8">SpSt-1056</strain>
    </source>
</reference>
<dbReference type="FunFam" id="3.40.50.1950:FF:000001">
    <property type="entry name" value="Flavin prenyltransferase UbiX"/>
    <property type="match status" value="1"/>
</dbReference>
<comment type="similarity">
    <text evidence="5 6">Belongs to the UbiX/PAD1 family.</text>
</comment>
<dbReference type="InterPro" id="IPR036551">
    <property type="entry name" value="Flavin_trans-like"/>
</dbReference>
<feature type="binding site" evidence="6">
    <location>
        <position position="124"/>
    </location>
    <ligand>
        <name>FMN</name>
        <dbReference type="ChEBI" id="CHEBI:58210"/>
    </ligand>
</feature>
<dbReference type="NCBIfam" id="NF004685">
    <property type="entry name" value="PRK06029.1"/>
    <property type="match status" value="1"/>
</dbReference>
<evidence type="ECO:0000256" key="2">
    <source>
        <dbReference type="ARBA" id="ARBA00022630"/>
    </source>
</evidence>
<organism evidence="8">
    <name type="scientific">Caldiarchaeum subterraneum</name>
    <dbReference type="NCBI Taxonomy" id="311458"/>
    <lineage>
        <taxon>Archaea</taxon>
        <taxon>Nitrososphaerota</taxon>
        <taxon>Candidatus Caldarchaeales</taxon>
        <taxon>Candidatus Caldarchaeaceae</taxon>
        <taxon>Candidatus Caldarchaeum</taxon>
    </lineage>
</organism>
<dbReference type="EC" id="2.5.1.129" evidence="6"/>